<evidence type="ECO:0000256" key="1">
    <source>
        <dbReference type="ARBA" id="ARBA00005896"/>
    </source>
</evidence>
<dbReference type="AlphaFoldDB" id="A0A2N5CE44"/>
<dbReference type="OrthoDB" id="581608at2"/>
<dbReference type="GO" id="GO:0046872">
    <property type="term" value="F:metal ion binding"/>
    <property type="evidence" value="ECO:0007669"/>
    <property type="project" value="UniProtKB-KW"/>
</dbReference>
<evidence type="ECO:0000256" key="4">
    <source>
        <dbReference type="ARBA" id="ARBA00023002"/>
    </source>
</evidence>
<evidence type="ECO:0000259" key="6">
    <source>
        <dbReference type="Pfam" id="PF02668"/>
    </source>
</evidence>
<comment type="similarity">
    <text evidence="1">Belongs to the TfdA dioxygenase family.</text>
</comment>
<feature type="domain" description="TauD/TfdA-like" evidence="6">
    <location>
        <begin position="3"/>
        <end position="273"/>
    </location>
</feature>
<gene>
    <name evidence="7" type="ORF">CYJ10_12635</name>
</gene>
<evidence type="ECO:0000256" key="5">
    <source>
        <dbReference type="ARBA" id="ARBA00023004"/>
    </source>
</evidence>
<dbReference type="GO" id="GO:0005737">
    <property type="term" value="C:cytoplasm"/>
    <property type="evidence" value="ECO:0007669"/>
    <property type="project" value="TreeGrafter"/>
</dbReference>
<dbReference type="InterPro" id="IPR051323">
    <property type="entry name" value="AtsK-like"/>
</dbReference>
<keyword evidence="3 7" id="KW-0223">Dioxygenase</keyword>
<keyword evidence="5" id="KW-0408">Iron</keyword>
<evidence type="ECO:0000313" key="7">
    <source>
        <dbReference type="EMBL" id="PLQ00455.1"/>
    </source>
</evidence>
<proteinExistence type="inferred from homology"/>
<sequence>MKIRQITPAIGAEISGVHLGEASRDPSLFAAIKAALLAHKVLFFRRQDITRAEHVALAGRFGKLEDHPVAGSDPEHPGLVRIYRSDNPHSYENNYHCDGLWRPNPAMGAVLRCIECPEIGGDTIWVNMVKAYEELSEDIRQKIVGLRARASIEHSFGAVMTAEARAKLAQEHPSVEHPVVRTHPETGEKILFVGAGFSTHFTNYSTPANVRHGIDKAPGASLLLNYLISRATIPEYQVRWSWQQGDVAVWDNRCTQHYALNDYWPAPRKMERAGIVGDIPY</sequence>
<dbReference type="SUPFAM" id="SSF51197">
    <property type="entry name" value="Clavaminate synthase-like"/>
    <property type="match status" value="1"/>
</dbReference>
<dbReference type="GO" id="GO:0006790">
    <property type="term" value="P:sulfur compound metabolic process"/>
    <property type="evidence" value="ECO:0007669"/>
    <property type="project" value="TreeGrafter"/>
</dbReference>
<dbReference type="GO" id="GO:0000908">
    <property type="term" value="F:taurine dioxygenase activity"/>
    <property type="evidence" value="ECO:0007669"/>
    <property type="project" value="TreeGrafter"/>
</dbReference>
<evidence type="ECO:0000313" key="8">
    <source>
        <dbReference type="Proteomes" id="UP000234341"/>
    </source>
</evidence>
<dbReference type="Pfam" id="PF02668">
    <property type="entry name" value="TauD"/>
    <property type="match status" value="1"/>
</dbReference>
<comment type="caution">
    <text evidence="7">The sequence shown here is derived from an EMBL/GenBank/DDBJ whole genome shotgun (WGS) entry which is preliminary data.</text>
</comment>
<organism evidence="7 8">
    <name type="scientific">Cupriavidus pauculus</name>
    <dbReference type="NCBI Taxonomy" id="82633"/>
    <lineage>
        <taxon>Bacteria</taxon>
        <taxon>Pseudomonadati</taxon>
        <taxon>Pseudomonadota</taxon>
        <taxon>Betaproteobacteria</taxon>
        <taxon>Burkholderiales</taxon>
        <taxon>Burkholderiaceae</taxon>
        <taxon>Cupriavidus</taxon>
    </lineage>
</organism>
<dbReference type="InterPro" id="IPR003819">
    <property type="entry name" value="TauD/TfdA-like"/>
</dbReference>
<keyword evidence="2" id="KW-0479">Metal-binding</keyword>
<evidence type="ECO:0000256" key="2">
    <source>
        <dbReference type="ARBA" id="ARBA00022723"/>
    </source>
</evidence>
<reference evidence="7 8" key="1">
    <citation type="submission" date="2017-12" db="EMBL/GenBank/DDBJ databases">
        <title>Genome sequence of the active heterotrophic nitrifier-denitrifier, Cupriavidus pauculus UM1.</title>
        <authorList>
            <person name="Putonti C."/>
            <person name="Castignetti D."/>
        </authorList>
    </citation>
    <scope>NUCLEOTIDE SEQUENCE [LARGE SCALE GENOMIC DNA]</scope>
    <source>
        <strain evidence="7 8">UM1</strain>
    </source>
</reference>
<dbReference type="RefSeq" id="WP_101681825.1">
    <property type="nucleotide sequence ID" value="NZ_PJRP01000004.1"/>
</dbReference>
<keyword evidence="4" id="KW-0560">Oxidoreductase</keyword>
<dbReference type="InterPro" id="IPR042098">
    <property type="entry name" value="TauD-like_sf"/>
</dbReference>
<dbReference type="PANTHER" id="PTHR30468:SF1">
    <property type="entry name" value="ALPHA-KETOGLUTARATE-DEPENDENT SULFONATE DIOXYGENASE"/>
    <property type="match status" value="1"/>
</dbReference>
<protein>
    <submittedName>
        <fullName evidence="7">Taurine dioxygenase</fullName>
    </submittedName>
</protein>
<dbReference type="Gene3D" id="3.60.130.10">
    <property type="entry name" value="Clavaminate synthase-like"/>
    <property type="match status" value="1"/>
</dbReference>
<dbReference type="EMBL" id="PJRP01000004">
    <property type="protein sequence ID" value="PLQ00455.1"/>
    <property type="molecule type" value="Genomic_DNA"/>
</dbReference>
<evidence type="ECO:0000256" key="3">
    <source>
        <dbReference type="ARBA" id="ARBA00022964"/>
    </source>
</evidence>
<dbReference type="PANTHER" id="PTHR30468">
    <property type="entry name" value="ALPHA-KETOGLUTARATE-DEPENDENT SULFONATE DIOXYGENASE"/>
    <property type="match status" value="1"/>
</dbReference>
<accession>A0A2N5CE44</accession>
<dbReference type="Proteomes" id="UP000234341">
    <property type="component" value="Unassembled WGS sequence"/>
</dbReference>
<name>A0A2N5CE44_9BURK</name>